<reference evidence="3" key="1">
    <citation type="submission" date="2019-12" db="UniProtKB">
        <authorList>
            <consortium name="WormBaseParasite"/>
        </authorList>
    </citation>
    <scope>IDENTIFICATION</scope>
</reference>
<dbReference type="AlphaFoldDB" id="A0A5S6Q9I8"/>
<evidence type="ECO:0000313" key="3">
    <source>
        <dbReference type="WBParaSite" id="TMUE_1000003750.1"/>
    </source>
</evidence>
<sequence length="137" mass="15109">MRETLSAGCPSKVFDQMPHAPVPLPGLYAPGMFAYRRTPLQTCYLSRFRRNLSSQAFGAQIWTTPTGCGGRGVTPTCPRLPRFQCPGERSQKCTRGAPKGKWTAGRRLLGRGVARADSSRRVPQRYLLSRKGKPSAN</sequence>
<accession>A0A5S6Q9I8</accession>
<evidence type="ECO:0000256" key="1">
    <source>
        <dbReference type="SAM" id="MobiDB-lite"/>
    </source>
</evidence>
<keyword evidence="2" id="KW-1185">Reference proteome</keyword>
<dbReference type="WBParaSite" id="TMUE_1000003750.1">
    <property type="protein sequence ID" value="TMUE_1000003750.1"/>
    <property type="gene ID" value="WBGene00298783"/>
</dbReference>
<name>A0A5S6Q9I8_TRIMR</name>
<feature type="region of interest" description="Disordered" evidence="1">
    <location>
        <begin position="88"/>
        <end position="121"/>
    </location>
</feature>
<evidence type="ECO:0000313" key="2">
    <source>
        <dbReference type="Proteomes" id="UP000046395"/>
    </source>
</evidence>
<feature type="compositionally biased region" description="Low complexity" evidence="1">
    <location>
        <begin position="105"/>
        <end position="116"/>
    </location>
</feature>
<protein>
    <submittedName>
        <fullName evidence="3">Uncharacterized protein</fullName>
    </submittedName>
</protein>
<organism evidence="2 3">
    <name type="scientific">Trichuris muris</name>
    <name type="common">Mouse whipworm</name>
    <dbReference type="NCBI Taxonomy" id="70415"/>
    <lineage>
        <taxon>Eukaryota</taxon>
        <taxon>Metazoa</taxon>
        <taxon>Ecdysozoa</taxon>
        <taxon>Nematoda</taxon>
        <taxon>Enoplea</taxon>
        <taxon>Dorylaimia</taxon>
        <taxon>Trichinellida</taxon>
        <taxon>Trichuridae</taxon>
        <taxon>Trichuris</taxon>
    </lineage>
</organism>
<proteinExistence type="predicted"/>
<dbReference type="Proteomes" id="UP000046395">
    <property type="component" value="Unassembled WGS sequence"/>
</dbReference>